<proteinExistence type="predicted"/>
<comment type="caution">
    <text evidence="3">The sequence shown here is derived from an EMBL/GenBank/DDBJ whole genome shotgun (WGS) entry which is preliminary data.</text>
</comment>
<keyword evidence="4" id="KW-1185">Reference proteome</keyword>
<name>A0ABU3DXH6_9FLAO</name>
<evidence type="ECO:0000259" key="2">
    <source>
        <dbReference type="Pfam" id="PF07632"/>
    </source>
</evidence>
<gene>
    <name evidence="3" type="ORF">RM541_15450</name>
</gene>
<feature type="signal peptide" evidence="1">
    <location>
        <begin position="1"/>
        <end position="23"/>
    </location>
</feature>
<dbReference type="Gene3D" id="3.90.245.10">
    <property type="entry name" value="Ribonucleoside hydrolase-like"/>
    <property type="match status" value="1"/>
</dbReference>
<dbReference type="EMBL" id="JAVRHN010000014">
    <property type="protein sequence ID" value="MDT0687762.1"/>
    <property type="molecule type" value="Genomic_DNA"/>
</dbReference>
<accession>A0ABU3DXH6</accession>
<keyword evidence="1" id="KW-0732">Signal</keyword>
<feature type="domain" description="Cellulose-binding Sde182 nucleoside hydrolase-like" evidence="2">
    <location>
        <begin position="30"/>
        <end position="116"/>
    </location>
</feature>
<feature type="chain" id="PRO_5046825557" evidence="1">
    <location>
        <begin position="24"/>
        <end position="169"/>
    </location>
</feature>
<evidence type="ECO:0000313" key="3">
    <source>
        <dbReference type="EMBL" id="MDT0687762.1"/>
    </source>
</evidence>
<protein>
    <submittedName>
        <fullName evidence="3">DUF1593 domain-containing protein</fullName>
    </submittedName>
</protein>
<evidence type="ECO:0000313" key="4">
    <source>
        <dbReference type="Proteomes" id="UP001253848"/>
    </source>
</evidence>
<organism evidence="3 4">
    <name type="scientific">Autumnicola psychrophila</name>
    <dbReference type="NCBI Taxonomy" id="3075592"/>
    <lineage>
        <taxon>Bacteria</taxon>
        <taxon>Pseudomonadati</taxon>
        <taxon>Bacteroidota</taxon>
        <taxon>Flavobacteriia</taxon>
        <taxon>Flavobacteriales</taxon>
        <taxon>Flavobacteriaceae</taxon>
        <taxon>Autumnicola</taxon>
    </lineage>
</organism>
<dbReference type="InterPro" id="IPR011483">
    <property type="entry name" value="Sde182_NH-like"/>
</dbReference>
<dbReference type="Proteomes" id="UP001253848">
    <property type="component" value="Unassembled WGS sequence"/>
</dbReference>
<evidence type="ECO:0000256" key="1">
    <source>
        <dbReference type="SAM" id="SignalP"/>
    </source>
</evidence>
<sequence length="169" mass="19781">MKKLCFFSSVIAVLNLALLPITAQEEKPLVIVITDGEIDDHNSSMIRFLQYTCDIDLLGINNTNFIFEKDEHRDKDWYEKQLSSYKEVYPNLIQHNPKYPAASQLRSISFIGDDVLEHLKGLREKRWDLIPGAEITYSSEEWKDTQKNQRPRLQQYNLQLVALPRSRLL</sequence>
<dbReference type="Pfam" id="PF07632">
    <property type="entry name" value="Sde182_NH-like"/>
    <property type="match status" value="1"/>
</dbReference>
<dbReference type="RefSeq" id="WP_311501036.1">
    <property type="nucleotide sequence ID" value="NZ_JAVRHN010000014.1"/>
</dbReference>
<dbReference type="InterPro" id="IPR036452">
    <property type="entry name" value="Ribo_hydro-like"/>
</dbReference>
<reference evidence="3 4" key="1">
    <citation type="submission" date="2023-09" db="EMBL/GenBank/DDBJ databases">
        <authorList>
            <person name="Rey-Velasco X."/>
        </authorList>
    </citation>
    <scope>NUCLEOTIDE SEQUENCE [LARGE SCALE GENOMIC DNA]</scope>
    <source>
        <strain evidence="3 4">F225</strain>
    </source>
</reference>